<reference evidence="2" key="1">
    <citation type="submission" date="2018-01" db="EMBL/GenBank/DDBJ databases">
        <title>An insight into the sialome of Amazonian anophelines.</title>
        <authorList>
            <person name="Ribeiro J.M."/>
            <person name="Scarpassa V."/>
            <person name="Calvo E."/>
        </authorList>
    </citation>
    <scope>NUCLEOTIDE SEQUENCE</scope>
    <source>
        <tissue evidence="2">Salivary glands</tissue>
    </source>
</reference>
<name>A0A2M4CB18_9DIPT</name>
<dbReference type="AlphaFoldDB" id="A0A2M4CB18"/>
<keyword evidence="1" id="KW-0732">Signal</keyword>
<evidence type="ECO:0000256" key="1">
    <source>
        <dbReference type="SAM" id="SignalP"/>
    </source>
</evidence>
<proteinExistence type="predicted"/>
<organism evidence="2">
    <name type="scientific">Anopheles marajoara</name>
    <dbReference type="NCBI Taxonomy" id="58244"/>
    <lineage>
        <taxon>Eukaryota</taxon>
        <taxon>Metazoa</taxon>
        <taxon>Ecdysozoa</taxon>
        <taxon>Arthropoda</taxon>
        <taxon>Hexapoda</taxon>
        <taxon>Insecta</taxon>
        <taxon>Pterygota</taxon>
        <taxon>Neoptera</taxon>
        <taxon>Endopterygota</taxon>
        <taxon>Diptera</taxon>
        <taxon>Nematocera</taxon>
        <taxon>Culicoidea</taxon>
        <taxon>Culicidae</taxon>
        <taxon>Anophelinae</taxon>
        <taxon>Anopheles</taxon>
    </lineage>
</organism>
<dbReference type="EMBL" id="GGFJ01013190">
    <property type="protein sequence ID" value="MBW62331.1"/>
    <property type="molecule type" value="Transcribed_RNA"/>
</dbReference>
<protein>
    <submittedName>
        <fullName evidence="2">Putative secreted protein</fullName>
    </submittedName>
</protein>
<feature type="signal peptide" evidence="1">
    <location>
        <begin position="1"/>
        <end position="15"/>
    </location>
</feature>
<evidence type="ECO:0000313" key="2">
    <source>
        <dbReference type="EMBL" id="MBW62331.1"/>
    </source>
</evidence>
<accession>A0A2M4CB18</accession>
<feature type="chain" id="PRO_5014649771" evidence="1">
    <location>
        <begin position="16"/>
        <end position="86"/>
    </location>
</feature>
<sequence length="86" mass="9727">MRSIVFVCLILVGLAREDRDTRFSRTPIEWCSDNHLTMDYARSFGFLGGRSGSSSSSSRGVITFHNITASRATKNATLLKRRQRRC</sequence>